<feature type="region of interest" description="Disordered" evidence="4">
    <location>
        <begin position="1088"/>
        <end position="1110"/>
    </location>
</feature>
<dbReference type="GO" id="GO:0036064">
    <property type="term" value="C:ciliary basal body"/>
    <property type="evidence" value="ECO:0007669"/>
    <property type="project" value="TreeGrafter"/>
</dbReference>
<dbReference type="EMBL" id="CAXLJL010000234">
    <property type="protein sequence ID" value="CAL5134999.1"/>
    <property type="molecule type" value="Genomic_DNA"/>
</dbReference>
<evidence type="ECO:0000256" key="3">
    <source>
        <dbReference type="ARBA" id="ARBA00022840"/>
    </source>
</evidence>
<dbReference type="GO" id="GO:0070740">
    <property type="term" value="F:tubulin-glutamic acid ligase activity"/>
    <property type="evidence" value="ECO:0007669"/>
    <property type="project" value="TreeGrafter"/>
</dbReference>
<keyword evidence="3" id="KW-0067">ATP-binding</keyword>
<feature type="compositionally biased region" description="Polar residues" evidence="4">
    <location>
        <begin position="1216"/>
        <end position="1225"/>
    </location>
</feature>
<feature type="region of interest" description="Disordered" evidence="4">
    <location>
        <begin position="1"/>
        <end position="26"/>
    </location>
</feature>
<feature type="compositionally biased region" description="Basic and acidic residues" evidence="4">
    <location>
        <begin position="566"/>
        <end position="578"/>
    </location>
</feature>
<dbReference type="GO" id="GO:0000226">
    <property type="term" value="P:microtubule cytoskeleton organization"/>
    <property type="evidence" value="ECO:0007669"/>
    <property type="project" value="TreeGrafter"/>
</dbReference>
<dbReference type="SUPFAM" id="SSF56059">
    <property type="entry name" value="Glutathione synthetase ATP-binding domain-like"/>
    <property type="match status" value="1"/>
</dbReference>
<evidence type="ECO:0000256" key="1">
    <source>
        <dbReference type="ARBA" id="ARBA00022598"/>
    </source>
</evidence>
<sequence>MDSPSPAFDLLEESRDSSGDARSALGACRRAPSPFIYTRSSKSFGLRDERKPFTPKYDIDNPFTRAGHSVAKLIRPISLAALRKVPGSHQFEPGEISGAVKQAYSKSLSLGPYRTTQGKKESTEVGEGYSLRERQNLEGTHQAAVLTSPNTDFFCYPTNTGGDTSFLYSTRSLKPGLLYKKQLINKKLNLSDGPFVDRGFQQKPMVRPLNVDLLQHQRKLLNRPKLIPAFDTTKTDILIPKPSHLGFDEKRNDDRRPSQGVPVPNLHFRVHPLLFKPKETRHILQTHASQTSTSADADDSETSLLVQPKAVHNGMKEVLESFKHEISEKSTVSQEMDVQFVDRISTQSRTGFRNVLKVNGRAQIQYAVSVRHPNFQRSLPIKCPAASCDKEISVVSVSFERECKESINEEPLCLAKCNIERMKDEAVLQSVATSSDDKTLNVEECSKGTFRNRAVPLHEHLLCEPPKLVEMDSGNGTDEEDVVKKKPIESQSVLVGTEQDEKSESSAEVESNDEGRDSETEDEESQSNEEAVATTSDDACNSTDHEISDTEQACCYLSDREISTKQGDEKGKLRKDLASHVTAQHQSLKNTAPKSPSTHSVLSFGCTSVESLPWEFRRLLRWRASMLTPAVVRQALMRSGFRVSKLTSASEDLETIESSDWIFYFGKHMRPQVFRTIREHQKVNHLPCSFQLGRKDRLWKNLVHMQQRCGKENYNYMPQTFCLPADLEALKKVWDEEGPNQRWILKPPASARGIGVRLITKWAQVPKKRPAIVQRYLSRPYLINDSKFDLRIYVYISSVNPLRVYIHEDGLVRFASQKYTNSLRCIGNRFIHLTNYSINRLNSEYVSNTNEMATKGHKWSLRALWAYFRSQGISPTPVWSSIKDVVVKTAISTEAAFNAAVNTYCNYPCSVHEVFGFDIFLDEDLTPWLLEVNVSPSMHSDSPLDAKIKGNMVRDMLNIAGLHIPEPSETNSHTVIPSCLTKIATHKSPGDSPSAQMDGNGAIITAPPTPLSGSQTNLNETDHVQERMKSSGDVENPPMKSLKKPKPPTHEWLMDSRLNIHYLSQDEREKRRFYVLRAIQYELPRSGSTTLASTNCNSTVGANERDYGSCASLNYGHRAKRTTTSQMKYQPAEELTDDDSLSSSPSESEVESGASSPQLSLDDHKPVTEDQNNSSLKAARSMGIGPSSPDLKSHRGIKAREIFPKPPALPRDRFSSKSSFGTPTEQLRIPQTPELVFDLLHRPATHPANSPLYVAKILFPAYVWHAQPPIFLSALHPPICAFL</sequence>
<keyword evidence="1" id="KW-0436">Ligase</keyword>
<proteinExistence type="predicted"/>
<evidence type="ECO:0000256" key="4">
    <source>
        <dbReference type="SAM" id="MobiDB-lite"/>
    </source>
</evidence>
<feature type="region of interest" description="Disordered" evidence="4">
    <location>
        <begin position="566"/>
        <end position="595"/>
    </location>
</feature>
<reference evidence="5" key="1">
    <citation type="submission" date="2024-06" db="EMBL/GenBank/DDBJ databases">
        <authorList>
            <person name="Liu X."/>
            <person name="Lenzi L."/>
            <person name="Haldenby T S."/>
            <person name="Uol C."/>
        </authorList>
    </citation>
    <scope>NUCLEOTIDE SEQUENCE</scope>
</reference>
<evidence type="ECO:0000256" key="2">
    <source>
        <dbReference type="ARBA" id="ARBA00022741"/>
    </source>
</evidence>
<dbReference type="GO" id="GO:0015631">
    <property type="term" value="F:tubulin binding"/>
    <property type="evidence" value="ECO:0007669"/>
    <property type="project" value="TreeGrafter"/>
</dbReference>
<comment type="caution">
    <text evidence="5">The sequence shown here is derived from an EMBL/GenBank/DDBJ whole genome shotgun (WGS) entry which is preliminary data.</text>
</comment>
<accession>A0AAV2TFZ4</accession>
<dbReference type="Gene3D" id="3.30.470.20">
    <property type="entry name" value="ATP-grasp fold, B domain"/>
    <property type="match status" value="1"/>
</dbReference>
<evidence type="ECO:0000313" key="6">
    <source>
        <dbReference type="Proteomes" id="UP001497525"/>
    </source>
</evidence>
<evidence type="ECO:0000313" key="5">
    <source>
        <dbReference type="EMBL" id="CAL5134999.1"/>
    </source>
</evidence>
<feature type="region of interest" description="Disordered" evidence="4">
    <location>
        <begin position="468"/>
        <end position="545"/>
    </location>
</feature>
<feature type="compositionally biased region" description="Low complexity" evidence="4">
    <location>
        <begin position="1141"/>
        <end position="1156"/>
    </location>
</feature>
<gene>
    <name evidence="5" type="ORF">CDAUBV1_LOCUS9076</name>
</gene>
<organism evidence="5 6">
    <name type="scientific">Calicophoron daubneyi</name>
    <name type="common">Rumen fluke</name>
    <name type="synonym">Paramphistomum daubneyi</name>
    <dbReference type="NCBI Taxonomy" id="300641"/>
    <lineage>
        <taxon>Eukaryota</taxon>
        <taxon>Metazoa</taxon>
        <taxon>Spiralia</taxon>
        <taxon>Lophotrochozoa</taxon>
        <taxon>Platyhelminthes</taxon>
        <taxon>Trematoda</taxon>
        <taxon>Digenea</taxon>
        <taxon>Plagiorchiida</taxon>
        <taxon>Pronocephalata</taxon>
        <taxon>Paramphistomoidea</taxon>
        <taxon>Paramphistomidae</taxon>
        <taxon>Calicophoron</taxon>
    </lineage>
</organism>
<protein>
    <recommendedName>
        <fullName evidence="7">Tubulin polyglutamylase TTLL4</fullName>
    </recommendedName>
</protein>
<dbReference type="Proteomes" id="UP001497525">
    <property type="component" value="Unassembled WGS sequence"/>
</dbReference>
<feature type="compositionally biased region" description="Polar residues" evidence="4">
    <location>
        <begin position="1088"/>
        <end position="1101"/>
    </location>
</feature>
<name>A0AAV2TFZ4_CALDB</name>
<feature type="region of interest" description="Disordered" evidence="4">
    <location>
        <begin position="241"/>
        <end position="263"/>
    </location>
</feature>
<dbReference type="PANTHER" id="PTHR12241:SF162">
    <property type="entry name" value="TUBULIN MONOGLUTAMYLASE TTLL4"/>
    <property type="match status" value="1"/>
</dbReference>
<dbReference type="Pfam" id="PF03133">
    <property type="entry name" value="TTL"/>
    <property type="match status" value="1"/>
</dbReference>
<feature type="region of interest" description="Disordered" evidence="4">
    <location>
        <begin position="1122"/>
        <end position="1225"/>
    </location>
</feature>
<keyword evidence="2" id="KW-0547">Nucleotide-binding</keyword>
<dbReference type="GO" id="GO:0005524">
    <property type="term" value="F:ATP binding"/>
    <property type="evidence" value="ECO:0007669"/>
    <property type="project" value="UniProtKB-KW"/>
</dbReference>
<feature type="compositionally biased region" description="Polar residues" evidence="4">
    <location>
        <begin position="533"/>
        <end position="542"/>
    </location>
</feature>
<feature type="compositionally biased region" description="Polar residues" evidence="4">
    <location>
        <begin position="581"/>
        <end position="595"/>
    </location>
</feature>
<feature type="region of interest" description="Disordered" evidence="4">
    <location>
        <begin position="1029"/>
        <end position="1048"/>
    </location>
</feature>
<feature type="compositionally biased region" description="Basic and acidic residues" evidence="4">
    <location>
        <begin position="246"/>
        <end position="257"/>
    </location>
</feature>
<dbReference type="PANTHER" id="PTHR12241">
    <property type="entry name" value="TUBULIN POLYGLUTAMYLASE"/>
    <property type="match status" value="1"/>
</dbReference>
<evidence type="ECO:0008006" key="7">
    <source>
        <dbReference type="Google" id="ProtNLM"/>
    </source>
</evidence>
<dbReference type="InterPro" id="IPR004344">
    <property type="entry name" value="TTL/TTLL_fam"/>
</dbReference>
<dbReference type="PROSITE" id="PS51221">
    <property type="entry name" value="TTL"/>
    <property type="match status" value="1"/>
</dbReference>